<dbReference type="Pfam" id="PF00561">
    <property type="entry name" value="Abhydrolase_1"/>
    <property type="match status" value="1"/>
</dbReference>
<dbReference type="STRING" id="283909.R7TKK1"/>
<organism evidence="4">
    <name type="scientific">Capitella teleta</name>
    <name type="common">Polychaete worm</name>
    <dbReference type="NCBI Taxonomy" id="283909"/>
    <lineage>
        <taxon>Eukaryota</taxon>
        <taxon>Metazoa</taxon>
        <taxon>Spiralia</taxon>
        <taxon>Lophotrochozoa</taxon>
        <taxon>Annelida</taxon>
        <taxon>Polychaeta</taxon>
        <taxon>Sedentaria</taxon>
        <taxon>Scolecida</taxon>
        <taxon>Capitellidae</taxon>
        <taxon>Capitella</taxon>
    </lineage>
</organism>
<reference evidence="4 7" key="2">
    <citation type="journal article" date="2013" name="Nature">
        <title>Insights into bilaterian evolution from three spiralian genomes.</title>
        <authorList>
            <person name="Simakov O."/>
            <person name="Marletaz F."/>
            <person name="Cho S.J."/>
            <person name="Edsinger-Gonzales E."/>
            <person name="Havlak P."/>
            <person name="Hellsten U."/>
            <person name="Kuo D.H."/>
            <person name="Larsson T."/>
            <person name="Lv J."/>
            <person name="Arendt D."/>
            <person name="Savage R."/>
            <person name="Osoegawa K."/>
            <person name="de Jong P."/>
            <person name="Grimwood J."/>
            <person name="Chapman J.A."/>
            <person name="Shapiro H."/>
            <person name="Aerts A."/>
            <person name="Otillar R.P."/>
            <person name="Terry A.Y."/>
            <person name="Boore J.L."/>
            <person name="Grigoriev I.V."/>
            <person name="Lindberg D.R."/>
            <person name="Seaver E.C."/>
            <person name="Weisblat D.A."/>
            <person name="Putnam N.H."/>
            <person name="Rokhsar D.S."/>
        </authorList>
    </citation>
    <scope>NUCLEOTIDE SEQUENCE</scope>
    <source>
        <strain evidence="4 7">I ESC-2004</strain>
    </source>
</reference>
<dbReference type="EnsemblMetazoa" id="CapteT168852">
    <property type="protein sequence ID" value="CapteP168852"/>
    <property type="gene ID" value="CapteG168852"/>
</dbReference>
<proteinExistence type="inferred from homology"/>
<reference evidence="6" key="3">
    <citation type="submission" date="2015-06" db="UniProtKB">
        <authorList>
            <consortium name="EnsemblMetazoa"/>
        </authorList>
    </citation>
    <scope>IDENTIFICATION</scope>
</reference>
<dbReference type="InterPro" id="IPR000073">
    <property type="entry name" value="AB_hydrolase_1"/>
</dbReference>
<name>R7TKK1_CAPTE</name>
<feature type="domain" description="AB hydrolase-1" evidence="3">
    <location>
        <begin position="60"/>
        <end position="306"/>
    </location>
</feature>
<dbReference type="EnsemblMetazoa" id="CapteT189664">
    <property type="protein sequence ID" value="CapteP189664"/>
    <property type="gene ID" value="CapteG189664"/>
</dbReference>
<dbReference type="HOGENOM" id="CLU_020336_13_3_1"/>
<dbReference type="Proteomes" id="UP000014760">
    <property type="component" value="Unassembled WGS sequence"/>
</dbReference>
<evidence type="ECO:0000313" key="7">
    <source>
        <dbReference type="Proteomes" id="UP000014760"/>
    </source>
</evidence>
<evidence type="ECO:0000256" key="1">
    <source>
        <dbReference type="ARBA" id="ARBA00022801"/>
    </source>
</evidence>
<evidence type="ECO:0000256" key="2">
    <source>
        <dbReference type="ARBA" id="ARBA00038334"/>
    </source>
</evidence>
<dbReference type="OMA" id="TLFCQDW"/>
<dbReference type="PANTHER" id="PTHR43329">
    <property type="entry name" value="EPOXIDE HYDROLASE"/>
    <property type="match status" value="1"/>
</dbReference>
<dbReference type="PRINTS" id="PR00412">
    <property type="entry name" value="EPOXHYDRLASE"/>
</dbReference>
<dbReference type="EMBL" id="KB309457">
    <property type="protein sequence ID" value="ELT94308.1"/>
    <property type="molecule type" value="Genomic_DNA"/>
</dbReference>
<evidence type="ECO:0000259" key="3">
    <source>
        <dbReference type="Pfam" id="PF00561"/>
    </source>
</evidence>
<evidence type="ECO:0000313" key="5">
    <source>
        <dbReference type="EMBL" id="ELT94309.1"/>
    </source>
</evidence>
<keyword evidence="7" id="KW-1185">Reference proteome</keyword>
<dbReference type="AlphaFoldDB" id="R7TKK1"/>
<comment type="similarity">
    <text evidence="2">Belongs to the AB hydrolase superfamily. Epoxide hydrolase family.</text>
</comment>
<dbReference type="Gene3D" id="3.40.50.1820">
    <property type="entry name" value="alpha/beta hydrolase"/>
    <property type="match status" value="1"/>
</dbReference>
<reference evidence="7" key="1">
    <citation type="submission" date="2012-12" db="EMBL/GenBank/DDBJ databases">
        <authorList>
            <person name="Hellsten U."/>
            <person name="Grimwood J."/>
            <person name="Chapman J.A."/>
            <person name="Shapiro H."/>
            <person name="Aerts A."/>
            <person name="Otillar R.P."/>
            <person name="Terry A.Y."/>
            <person name="Boore J.L."/>
            <person name="Simakov O."/>
            <person name="Marletaz F."/>
            <person name="Cho S.-J."/>
            <person name="Edsinger-Gonzales E."/>
            <person name="Havlak P."/>
            <person name="Kuo D.-H."/>
            <person name="Larsson T."/>
            <person name="Lv J."/>
            <person name="Arendt D."/>
            <person name="Savage R."/>
            <person name="Osoegawa K."/>
            <person name="de Jong P."/>
            <person name="Lindberg D.R."/>
            <person name="Seaver E.C."/>
            <person name="Weisblat D.A."/>
            <person name="Putnam N.H."/>
            <person name="Grigoriev I.V."/>
            <person name="Rokhsar D.S."/>
        </authorList>
    </citation>
    <scope>NUCLEOTIDE SEQUENCE</scope>
    <source>
        <strain evidence="7">I ESC-2004</strain>
    </source>
</reference>
<dbReference type="InterPro" id="IPR000639">
    <property type="entry name" value="Epox_hydrolase-like"/>
</dbReference>
<keyword evidence="1" id="KW-0378">Hydrolase</keyword>
<dbReference type="EMBL" id="KB309457">
    <property type="protein sequence ID" value="ELT94309.1"/>
    <property type="molecule type" value="Genomic_DNA"/>
</dbReference>
<gene>
    <name evidence="5" type="ORF">CAPTEDRAFT_168852</name>
    <name evidence="4" type="ORF">CAPTEDRAFT_189664</name>
</gene>
<dbReference type="NCBIfam" id="NF002938">
    <property type="entry name" value="PRK03592.1"/>
    <property type="match status" value="1"/>
</dbReference>
<evidence type="ECO:0000313" key="6">
    <source>
        <dbReference type="EnsemblMetazoa" id="CapteP168852"/>
    </source>
</evidence>
<dbReference type="EMBL" id="AMQN01012335">
    <property type="status" value="NOT_ANNOTATED_CDS"/>
    <property type="molecule type" value="Genomic_DNA"/>
</dbReference>
<sequence>MALRRTNRLSAILSHPARIARRNVASRTLWTAQEVLDTRKSVDVLESHMSYLDTGKVGDNTVVFLHGNPTAAFLWRSVIPHVQPLARCVAPDLLGMGHSGSEPSNLYRFNDHYEYLSEWMDKVVPDGRVNLVIHDWGSALGFHWANEHRRRMQSITFMEALVAVIPTWKDWPHSSRSVFQAIRSPAGEELILEKNFFIERLLPASVQRELTHEEMEEYRRPFKTPGKSRLPTLVWPREIPVDHRPAEVSAIVHNYRQWLSNDERIPKLFIDADPGFFSEFIRRTVKNWPNMQTATVKGTHFIQEDSPDDIGSAVAKFLQEEVFKS</sequence>
<dbReference type="EMBL" id="AMQN01012336">
    <property type="status" value="NOT_ANNOTATED_CDS"/>
    <property type="molecule type" value="Genomic_DNA"/>
</dbReference>
<dbReference type="SUPFAM" id="SSF53474">
    <property type="entry name" value="alpha/beta-Hydrolases"/>
    <property type="match status" value="1"/>
</dbReference>
<dbReference type="OrthoDB" id="408373at2759"/>
<evidence type="ECO:0000313" key="4">
    <source>
        <dbReference type="EMBL" id="ELT94308.1"/>
    </source>
</evidence>
<dbReference type="InterPro" id="IPR029058">
    <property type="entry name" value="AB_hydrolase_fold"/>
</dbReference>
<dbReference type="GO" id="GO:0004301">
    <property type="term" value="F:epoxide hydrolase activity"/>
    <property type="evidence" value="ECO:0007669"/>
    <property type="project" value="UniProtKB-ARBA"/>
</dbReference>
<accession>R7TKK1</accession>
<protein>
    <recommendedName>
        <fullName evidence="3">AB hydrolase-1 domain-containing protein</fullName>
    </recommendedName>
</protein>